<keyword evidence="3" id="KW-1185">Reference proteome</keyword>
<name>A0ABN9SGE5_9DINO</name>
<evidence type="ECO:0000313" key="2">
    <source>
        <dbReference type="EMBL" id="CAK0829698.1"/>
    </source>
</evidence>
<evidence type="ECO:0000256" key="1">
    <source>
        <dbReference type="SAM" id="MobiDB-lite"/>
    </source>
</evidence>
<reference evidence="2" key="1">
    <citation type="submission" date="2023-10" db="EMBL/GenBank/DDBJ databases">
        <authorList>
            <person name="Chen Y."/>
            <person name="Shah S."/>
            <person name="Dougan E. K."/>
            <person name="Thang M."/>
            <person name="Chan C."/>
        </authorList>
    </citation>
    <scope>NUCLEOTIDE SEQUENCE [LARGE SCALE GENOMIC DNA]</scope>
</reference>
<evidence type="ECO:0000313" key="3">
    <source>
        <dbReference type="Proteomes" id="UP001189429"/>
    </source>
</evidence>
<proteinExistence type="predicted"/>
<dbReference type="Proteomes" id="UP001189429">
    <property type="component" value="Unassembled WGS sequence"/>
</dbReference>
<dbReference type="EMBL" id="CAUYUJ010010557">
    <property type="protein sequence ID" value="CAK0829698.1"/>
    <property type="molecule type" value="Genomic_DNA"/>
</dbReference>
<organism evidence="2 3">
    <name type="scientific">Prorocentrum cordatum</name>
    <dbReference type="NCBI Taxonomy" id="2364126"/>
    <lineage>
        <taxon>Eukaryota</taxon>
        <taxon>Sar</taxon>
        <taxon>Alveolata</taxon>
        <taxon>Dinophyceae</taxon>
        <taxon>Prorocentrales</taxon>
        <taxon>Prorocentraceae</taxon>
        <taxon>Prorocentrum</taxon>
    </lineage>
</organism>
<comment type="caution">
    <text evidence="2">The sequence shown here is derived from an EMBL/GenBank/DDBJ whole genome shotgun (WGS) entry which is preliminary data.</text>
</comment>
<accession>A0ABN9SGE5</accession>
<feature type="region of interest" description="Disordered" evidence="1">
    <location>
        <begin position="59"/>
        <end position="100"/>
    </location>
</feature>
<protein>
    <recommendedName>
        <fullName evidence="4">Exocyst complex component</fullName>
    </recommendedName>
</protein>
<sequence length="814" mass="88690">MHTADGPWDSTGEDQRLAEELFGDLPDLDAVLGPVADSLGSQAHDDSLVTIGLAKVEQGKDGEGANGEDVQDGLLEGPGASRDGKETGPTLEQPTRRRATPLTKVIYNQLALADAMPPPQSLMRATWLGQSTEMKPQECIEESSEIDIRGLPLQDMSLSGRFPAGREFVSVARMRNTVNAYVDRMATDGWFQDYKLGTTQVLERRLKNHREAIVGKVACSVQVAHKQLHARINASISLCKCLKHWLGTQDDANLVNTLDHIGIQVAYLASKGLPLAEDLTVIFGYSVFQAYIKKHNKVSTAIEHLSMVIFDLMRQRPEEAAQDQGPEHPAKIEVKEKCDEPADKKARKATKRRIPWSSSQPRCRFGVSAKCRMACMVAEAMRSYLYSLPDACLELKKTTDEFVTEISAAVHAWACAMEPLTGDNDDDESIVFTRVLGAIGSIVKCCSAAESERLTSVTVRDARNTVLEQTRQSGQTPAAELARTMIARKAPKDAVEVSRLHVARNVEGEAASKSFASAVAAFESDFQDAFGDLENWVASKATGAFTSINDQVALMGKLLAGAMLSLHKWSASALADDEKLLTDTTQNSESIIDARLYAVICTFGVATPVQCDGLGQRIKALTKSRLAVPTEESTSQEGASVALATAAAEARSGSFSVSAILGEFRDGMIGFGATLGDMWKRLRTCEVALNERSCPDATSERFQSEQKSNMSFQARLDSTIKGLTDMVDYVNSAATLALIFFEQHVDRNVSERVISMAKHVHMMKHDPVVFEVTSAATNDELVAKVWGDFQRFMDDVGVIGSAAVRRAPLTISFR</sequence>
<gene>
    <name evidence="2" type="ORF">PCOR1329_LOCUS28552</name>
</gene>
<feature type="region of interest" description="Disordered" evidence="1">
    <location>
        <begin position="1"/>
        <end position="21"/>
    </location>
</feature>
<evidence type="ECO:0008006" key="4">
    <source>
        <dbReference type="Google" id="ProtNLM"/>
    </source>
</evidence>